<evidence type="ECO:0000313" key="1">
    <source>
        <dbReference type="EMBL" id="KKL89571.1"/>
    </source>
</evidence>
<dbReference type="Pfam" id="PF01904">
    <property type="entry name" value="DUF72"/>
    <property type="match status" value="1"/>
</dbReference>
<dbReference type="PANTHER" id="PTHR30348:SF4">
    <property type="entry name" value="DUF72 DOMAIN-CONTAINING PROTEIN"/>
    <property type="match status" value="1"/>
</dbReference>
<organism evidence="1">
    <name type="scientific">marine sediment metagenome</name>
    <dbReference type="NCBI Taxonomy" id="412755"/>
    <lineage>
        <taxon>unclassified sequences</taxon>
        <taxon>metagenomes</taxon>
        <taxon>ecological metagenomes</taxon>
    </lineage>
</organism>
<proteinExistence type="predicted"/>
<dbReference type="InterPro" id="IPR002763">
    <property type="entry name" value="DUF72"/>
</dbReference>
<protein>
    <recommendedName>
        <fullName evidence="2">DUF72 domain-containing protein</fullName>
    </recommendedName>
</protein>
<dbReference type="AlphaFoldDB" id="A0A0F9GG59"/>
<comment type="caution">
    <text evidence="1">The sequence shown here is derived from an EMBL/GenBank/DDBJ whole genome shotgun (WGS) entry which is preliminary data.</text>
</comment>
<dbReference type="PANTHER" id="PTHR30348">
    <property type="entry name" value="UNCHARACTERIZED PROTEIN YECE"/>
    <property type="match status" value="1"/>
</dbReference>
<evidence type="ECO:0008006" key="2">
    <source>
        <dbReference type="Google" id="ProtNLM"/>
    </source>
</evidence>
<gene>
    <name evidence="1" type="ORF">LCGC14_1913360</name>
</gene>
<dbReference type="EMBL" id="LAZR01020250">
    <property type="protein sequence ID" value="KKL89571.1"/>
    <property type="molecule type" value="Genomic_DNA"/>
</dbReference>
<dbReference type="InterPro" id="IPR036520">
    <property type="entry name" value="UPF0759_sf"/>
</dbReference>
<dbReference type="SUPFAM" id="SSF117396">
    <property type="entry name" value="TM1631-like"/>
    <property type="match status" value="1"/>
</dbReference>
<name>A0A0F9GG59_9ZZZZ</name>
<reference evidence="1" key="1">
    <citation type="journal article" date="2015" name="Nature">
        <title>Complex archaea that bridge the gap between prokaryotes and eukaryotes.</title>
        <authorList>
            <person name="Spang A."/>
            <person name="Saw J.H."/>
            <person name="Jorgensen S.L."/>
            <person name="Zaremba-Niedzwiedzka K."/>
            <person name="Martijn J."/>
            <person name="Lind A.E."/>
            <person name="van Eijk R."/>
            <person name="Schleper C."/>
            <person name="Guy L."/>
            <person name="Ettema T.J."/>
        </authorList>
    </citation>
    <scope>NUCLEOTIDE SEQUENCE</scope>
</reference>
<accession>A0A0F9GG59</accession>
<dbReference type="Gene3D" id="3.20.20.410">
    <property type="entry name" value="Protein of unknown function UPF0759"/>
    <property type="match status" value="1"/>
</dbReference>
<sequence>MKKNKIYIGSSGFYYEHWKNRFYPKDVKPKGYFEYYQKYFNTVEINNTFYKLPSKKVILHWKNEANKDFIFSLKASRFITHIKRLKEPKKHITLFLNRVKHLKPHLGPILFQIPPNWHLDIKRLENFLKTLDKNYKYAFEFRDKSWLTKPVSSLLKKYEKAFCIYNLEGFQTPLEITANFVYIRLHGPKKAYSGSYSKIALQKWAKIIKNFQKDKLDVFCYFNNDERAYAIKNALELKKLLKA</sequence>